<sequence>MEVERVQALAYGGELKELPTQFIRPEHERPENSKPIEGVTVPVISLSSQRDHDVVVNEIHEACKQWGFFLITDHGIPSTLIQRLQEVGQEFFKLPQEEKEAYANDPSTGKFEGYGTKMTKNVEQKVEWLDYFFHFMSPKSKVNYDFWPKNPPTYREVTEEYNREILRVTNELLELLSEGLGLEGKTLKSHLGNEEIEVEMKINMYPPCPQPELALGVEPHTDMSALTILVPNDVPGLQVWKDGRWVAVNYLQDALFVNLGDQIEVLSNGKYKSVLHRSVVNKERTRMSWAVFCAPPA</sequence>
<keyword evidence="2" id="KW-1185">Reference proteome</keyword>
<evidence type="ECO:0000313" key="1">
    <source>
        <dbReference type="EMBL" id="KAJ4700636.1"/>
    </source>
</evidence>
<protein>
    <submittedName>
        <fullName evidence="1">Flavonol synthase</fullName>
    </submittedName>
</protein>
<comment type="caution">
    <text evidence="1">The sequence shown here is derived from an EMBL/GenBank/DDBJ whole genome shotgun (WGS) entry which is preliminary data.</text>
</comment>
<name>A0ACC1WNF9_MELAZ</name>
<reference evidence="1 2" key="1">
    <citation type="journal article" date="2023" name="Science">
        <title>Complex scaffold remodeling in plant triterpene biosynthesis.</title>
        <authorList>
            <person name="De La Pena R."/>
            <person name="Hodgson H."/>
            <person name="Liu J.C."/>
            <person name="Stephenson M.J."/>
            <person name="Martin A.C."/>
            <person name="Owen C."/>
            <person name="Harkess A."/>
            <person name="Leebens-Mack J."/>
            <person name="Jimenez L.E."/>
            <person name="Osbourn A."/>
            <person name="Sattely E.S."/>
        </authorList>
    </citation>
    <scope>NUCLEOTIDE SEQUENCE [LARGE SCALE GENOMIC DNA]</scope>
    <source>
        <strain evidence="2">cv. JPN11</strain>
        <tissue evidence="1">Leaf</tissue>
    </source>
</reference>
<dbReference type="Proteomes" id="UP001164539">
    <property type="component" value="Chromosome 14"/>
</dbReference>
<accession>A0ACC1WNF9</accession>
<proteinExistence type="predicted"/>
<organism evidence="1 2">
    <name type="scientific">Melia azedarach</name>
    <name type="common">Chinaberry tree</name>
    <dbReference type="NCBI Taxonomy" id="155640"/>
    <lineage>
        <taxon>Eukaryota</taxon>
        <taxon>Viridiplantae</taxon>
        <taxon>Streptophyta</taxon>
        <taxon>Embryophyta</taxon>
        <taxon>Tracheophyta</taxon>
        <taxon>Spermatophyta</taxon>
        <taxon>Magnoliopsida</taxon>
        <taxon>eudicotyledons</taxon>
        <taxon>Gunneridae</taxon>
        <taxon>Pentapetalae</taxon>
        <taxon>rosids</taxon>
        <taxon>malvids</taxon>
        <taxon>Sapindales</taxon>
        <taxon>Meliaceae</taxon>
        <taxon>Melia</taxon>
    </lineage>
</organism>
<dbReference type="EMBL" id="CM051407">
    <property type="protein sequence ID" value="KAJ4700636.1"/>
    <property type="molecule type" value="Genomic_DNA"/>
</dbReference>
<evidence type="ECO:0000313" key="2">
    <source>
        <dbReference type="Proteomes" id="UP001164539"/>
    </source>
</evidence>
<gene>
    <name evidence="1" type="ORF">OWV82_023984</name>
</gene>